<gene>
    <name evidence="1" type="ORF">CFIO01_00009</name>
</gene>
<keyword evidence="1" id="KW-0808">Transferase</keyword>
<dbReference type="Proteomes" id="UP000020467">
    <property type="component" value="Unassembled WGS sequence"/>
</dbReference>
<organism evidence="1 2">
    <name type="scientific">Colletotrichum fioriniae PJ7</name>
    <dbReference type="NCBI Taxonomy" id="1445577"/>
    <lineage>
        <taxon>Eukaryota</taxon>
        <taxon>Fungi</taxon>
        <taxon>Dikarya</taxon>
        <taxon>Ascomycota</taxon>
        <taxon>Pezizomycotina</taxon>
        <taxon>Sordariomycetes</taxon>
        <taxon>Hypocreomycetidae</taxon>
        <taxon>Glomerellales</taxon>
        <taxon>Glomerellaceae</taxon>
        <taxon>Colletotrichum</taxon>
        <taxon>Colletotrichum acutatum species complex</taxon>
    </lineage>
</organism>
<dbReference type="Gene3D" id="3.40.50.150">
    <property type="entry name" value="Vaccinia Virus protein VP39"/>
    <property type="match status" value="1"/>
</dbReference>
<dbReference type="HOGENOM" id="CLU_046029_0_0_1"/>
<name>A0A010R173_9PEZI</name>
<protein>
    <submittedName>
        <fullName evidence="1">Methyltransferase</fullName>
    </submittedName>
</protein>
<accession>A0A010R173</accession>
<dbReference type="Pfam" id="PF13489">
    <property type="entry name" value="Methyltransf_23"/>
    <property type="match status" value="1"/>
</dbReference>
<dbReference type="SUPFAM" id="SSF53335">
    <property type="entry name" value="S-adenosyl-L-methionine-dependent methyltransferases"/>
    <property type="match status" value="1"/>
</dbReference>
<evidence type="ECO:0000313" key="1">
    <source>
        <dbReference type="EMBL" id="EXF86312.1"/>
    </source>
</evidence>
<keyword evidence="1" id="KW-0489">Methyltransferase</keyword>
<comment type="caution">
    <text evidence="1">The sequence shown here is derived from an EMBL/GenBank/DDBJ whole genome shotgun (WGS) entry which is preliminary data.</text>
</comment>
<dbReference type="KEGG" id="cfj:CFIO01_00009"/>
<dbReference type="eggNOG" id="ENOG502SJSY">
    <property type="taxonomic scope" value="Eukaryota"/>
</dbReference>
<dbReference type="InterPro" id="IPR050508">
    <property type="entry name" value="Methyltransf_Superfamily"/>
</dbReference>
<dbReference type="GO" id="GO:0032259">
    <property type="term" value="P:methylation"/>
    <property type="evidence" value="ECO:0007669"/>
    <property type="project" value="UniProtKB-KW"/>
</dbReference>
<keyword evidence="2" id="KW-1185">Reference proteome</keyword>
<dbReference type="InterPro" id="IPR029063">
    <property type="entry name" value="SAM-dependent_MTases_sf"/>
</dbReference>
<dbReference type="OrthoDB" id="10061782at2759"/>
<dbReference type="EMBL" id="JARH01000012">
    <property type="protein sequence ID" value="EXF86312.1"/>
    <property type="molecule type" value="Genomic_DNA"/>
</dbReference>
<dbReference type="PANTHER" id="PTHR42912">
    <property type="entry name" value="METHYLTRANSFERASE"/>
    <property type="match status" value="1"/>
</dbReference>
<dbReference type="CDD" id="cd02440">
    <property type="entry name" value="AdoMet_MTases"/>
    <property type="match status" value="1"/>
</dbReference>
<sequence>MLYSLPQDLHFIDGPRIASFQALEKMSETSTQSQTKKLDTAKGADAYNPSNLKTYDTLVFGVVSPYGWNCSAEKLISFFNRNIARAAEPYKSNPGGPPLTRILDIGVGTGYFPARAPLPKWTEYVLVDLNETCLDVTLPVIERAHPEVGTNATKVVGDFLAQGDDSKSLFAKGNGLPEGGFDAISLMFLLHCLPGPPARKAEALGRMGRLLRPGGVVFGATILGKGVSRNPLARLVLWLNNYLGVFDNHEDDAVGILVPLQKMFNEVRYEVVGCMLLFEASDPRCY</sequence>
<evidence type="ECO:0000313" key="2">
    <source>
        <dbReference type="Proteomes" id="UP000020467"/>
    </source>
</evidence>
<reference evidence="1 2" key="1">
    <citation type="submission" date="2014-02" db="EMBL/GenBank/DDBJ databases">
        <title>The genome sequence of Colletotrichum fioriniae PJ7.</title>
        <authorList>
            <person name="Baroncelli R."/>
            <person name="Thon M.R."/>
        </authorList>
    </citation>
    <scope>NUCLEOTIDE SEQUENCE [LARGE SCALE GENOMIC DNA]</scope>
    <source>
        <strain evidence="1 2">PJ7</strain>
    </source>
</reference>
<dbReference type="GO" id="GO:0008168">
    <property type="term" value="F:methyltransferase activity"/>
    <property type="evidence" value="ECO:0007669"/>
    <property type="project" value="UniProtKB-KW"/>
</dbReference>
<proteinExistence type="predicted"/>
<dbReference type="AlphaFoldDB" id="A0A010R173"/>